<comment type="caution">
    <text evidence="1">The sequence shown here is derived from an EMBL/GenBank/DDBJ whole genome shotgun (WGS) entry which is preliminary data.</text>
</comment>
<organism evidence="1 2">
    <name type="scientific">Marinibaculum pumilum</name>
    <dbReference type="NCBI Taxonomy" id="1766165"/>
    <lineage>
        <taxon>Bacteria</taxon>
        <taxon>Pseudomonadati</taxon>
        <taxon>Pseudomonadota</taxon>
        <taxon>Alphaproteobacteria</taxon>
        <taxon>Rhodospirillales</taxon>
        <taxon>Rhodospirillaceae</taxon>
        <taxon>Marinibaculum</taxon>
    </lineage>
</organism>
<dbReference type="RefSeq" id="WP_379897594.1">
    <property type="nucleotide sequence ID" value="NZ_JBHRTR010000005.1"/>
</dbReference>
<accession>A0ABV7KU01</accession>
<evidence type="ECO:0000313" key="2">
    <source>
        <dbReference type="Proteomes" id="UP001595528"/>
    </source>
</evidence>
<proteinExistence type="predicted"/>
<dbReference type="Proteomes" id="UP001595528">
    <property type="component" value="Unassembled WGS sequence"/>
</dbReference>
<reference evidence="2" key="1">
    <citation type="journal article" date="2019" name="Int. J. Syst. Evol. Microbiol.">
        <title>The Global Catalogue of Microorganisms (GCM) 10K type strain sequencing project: providing services to taxonomists for standard genome sequencing and annotation.</title>
        <authorList>
            <consortium name="The Broad Institute Genomics Platform"/>
            <consortium name="The Broad Institute Genome Sequencing Center for Infectious Disease"/>
            <person name="Wu L."/>
            <person name="Ma J."/>
        </authorList>
    </citation>
    <scope>NUCLEOTIDE SEQUENCE [LARGE SCALE GENOMIC DNA]</scope>
    <source>
        <strain evidence="2">KCTC 42964</strain>
    </source>
</reference>
<sequence length="432" mass="47078">MTGDPLAVARRHYRQAARLTEPVAAHGSRWDAGRARLDAAIDGIAAAQDGIHQAQRQWLFDHRLAVAAVDVQRSHAALALQFPQFARQVPAFTDSHLSLPDTVIASSALYPGQDLPPALHSNTAAFHAGGILFAAAHLPRTEALCEIGAGYGAAARLWLRNPVRRPRLYLLLDFPESLFFAELFLRLEMPEAEHRYLLSAADAAGLSGAGSERQPVIAYLPVALAGSIADLPLDAVLNSAGFQEFGPDWLAFYRDLLDGMRCDRLVSHNLCLAPVGHVPDRVNPFAPLLGPRWRPGAIHFQPPLDVVQSIRFAAQIQFVRHDTEPGDLFGRLLQGAVETGFDHAALIRLLYLAPAAAPDDWLHRFVHDGLRFLGYLPTEFLFLLQRHRDRAAAAGRSLSPGLQQVLDSLEGDAARMQEAADAARALDAPPAD</sequence>
<protein>
    <recommendedName>
        <fullName evidence="3">Sugar O-methyltransferase</fullName>
    </recommendedName>
</protein>
<keyword evidence="2" id="KW-1185">Reference proteome</keyword>
<gene>
    <name evidence="1" type="ORF">ACFOGJ_01350</name>
</gene>
<dbReference type="EMBL" id="JBHRTR010000005">
    <property type="protein sequence ID" value="MFC3225856.1"/>
    <property type="molecule type" value="Genomic_DNA"/>
</dbReference>
<evidence type="ECO:0008006" key="3">
    <source>
        <dbReference type="Google" id="ProtNLM"/>
    </source>
</evidence>
<name>A0ABV7KU01_9PROT</name>
<evidence type="ECO:0000313" key="1">
    <source>
        <dbReference type="EMBL" id="MFC3225856.1"/>
    </source>
</evidence>